<feature type="transmembrane region" description="Helical" evidence="5">
    <location>
        <begin position="235"/>
        <end position="253"/>
    </location>
</feature>
<dbReference type="PANTHER" id="PTHR23521:SF3">
    <property type="entry name" value="MFS TRANSPORTER"/>
    <property type="match status" value="1"/>
</dbReference>
<evidence type="ECO:0000256" key="4">
    <source>
        <dbReference type="SAM" id="MobiDB-lite"/>
    </source>
</evidence>
<feature type="transmembrane region" description="Helical" evidence="5">
    <location>
        <begin position="43"/>
        <end position="61"/>
    </location>
</feature>
<comment type="caution">
    <text evidence="7">The sequence shown here is derived from an EMBL/GenBank/DDBJ whole genome shotgun (WGS) entry which is preliminary data.</text>
</comment>
<feature type="compositionally biased region" description="Basic and acidic residues" evidence="4">
    <location>
        <begin position="403"/>
        <end position="419"/>
    </location>
</feature>
<dbReference type="PATRIC" id="fig|626887.3.peg.3127"/>
<feature type="transmembrane region" description="Helical" evidence="5">
    <location>
        <begin position="289"/>
        <end position="312"/>
    </location>
</feature>
<dbReference type="HOGENOM" id="CLU_035018_1_1_6"/>
<protein>
    <submittedName>
        <fullName evidence="7">MFS transporter</fullName>
    </submittedName>
</protein>
<keyword evidence="2 5" id="KW-1133">Transmembrane helix</keyword>
<dbReference type="InterPro" id="IPR047200">
    <property type="entry name" value="MFS_YcaD-like"/>
</dbReference>
<feature type="transmembrane region" description="Helical" evidence="5">
    <location>
        <begin position="12"/>
        <end position="31"/>
    </location>
</feature>
<feature type="compositionally biased region" description="Acidic residues" evidence="4">
    <location>
        <begin position="440"/>
        <end position="451"/>
    </location>
</feature>
<reference evidence="7 8" key="1">
    <citation type="journal article" date="2013" name="Genome Announc.">
        <title>Genome Sequence of the Polycyclic Aromatic Hydrocarbon-Degrading Bacterium Strain Marinobacter nanhaiticus D15-8WT.</title>
        <authorList>
            <person name="Cui Z."/>
            <person name="Gao W."/>
            <person name="Li Q."/>
            <person name="Xu G."/>
            <person name="Zheng L."/>
        </authorList>
    </citation>
    <scope>NUCLEOTIDE SEQUENCE [LARGE SCALE GENOMIC DNA]</scope>
    <source>
        <strain evidence="7 8">D15-8W</strain>
    </source>
</reference>
<dbReference type="EMBL" id="APLQ01000014">
    <property type="protein sequence ID" value="ENO12845.1"/>
    <property type="molecule type" value="Genomic_DNA"/>
</dbReference>
<evidence type="ECO:0000256" key="3">
    <source>
        <dbReference type="ARBA" id="ARBA00023136"/>
    </source>
</evidence>
<feature type="transmembrane region" description="Helical" evidence="5">
    <location>
        <begin position="98"/>
        <end position="119"/>
    </location>
</feature>
<evidence type="ECO:0000313" key="8">
    <source>
        <dbReference type="Proteomes" id="UP000013165"/>
    </source>
</evidence>
<name>N6VRN0_9GAMM</name>
<evidence type="ECO:0000256" key="1">
    <source>
        <dbReference type="ARBA" id="ARBA00022692"/>
    </source>
</evidence>
<feature type="transmembrane region" description="Helical" evidence="5">
    <location>
        <begin position="354"/>
        <end position="373"/>
    </location>
</feature>
<organism evidence="7 8">
    <name type="scientific">Marinobacter nanhaiticus D15-8W</name>
    <dbReference type="NCBI Taxonomy" id="626887"/>
    <lineage>
        <taxon>Bacteria</taxon>
        <taxon>Pseudomonadati</taxon>
        <taxon>Pseudomonadota</taxon>
        <taxon>Gammaproteobacteria</taxon>
        <taxon>Pseudomonadales</taxon>
        <taxon>Marinobacteraceae</taxon>
        <taxon>Marinobacter</taxon>
    </lineage>
</organism>
<dbReference type="GO" id="GO:0022857">
    <property type="term" value="F:transmembrane transporter activity"/>
    <property type="evidence" value="ECO:0007669"/>
    <property type="project" value="InterPro"/>
</dbReference>
<keyword evidence="8" id="KW-1185">Reference proteome</keyword>
<dbReference type="eggNOG" id="COG2814">
    <property type="taxonomic scope" value="Bacteria"/>
</dbReference>
<accession>N6VRN0</accession>
<dbReference type="RefSeq" id="WP_004581075.1">
    <property type="nucleotide sequence ID" value="NZ_AP028878.1"/>
</dbReference>
<dbReference type="SUPFAM" id="SSF103473">
    <property type="entry name" value="MFS general substrate transporter"/>
    <property type="match status" value="1"/>
</dbReference>
<feature type="transmembrane region" description="Helical" evidence="5">
    <location>
        <begin position="196"/>
        <end position="220"/>
    </location>
</feature>
<dbReference type="PANTHER" id="PTHR23521">
    <property type="entry name" value="TRANSPORTER MFS SUPERFAMILY"/>
    <property type="match status" value="1"/>
</dbReference>
<dbReference type="PROSITE" id="PS50850">
    <property type="entry name" value="MFS"/>
    <property type="match status" value="1"/>
</dbReference>
<evidence type="ECO:0000313" key="7">
    <source>
        <dbReference type="EMBL" id="ENO12845.1"/>
    </source>
</evidence>
<dbReference type="AlphaFoldDB" id="N6VRN0"/>
<gene>
    <name evidence="7" type="ORF">J057_15645</name>
</gene>
<dbReference type="STRING" id="626887.J057_15645"/>
<proteinExistence type="predicted"/>
<dbReference type="CDD" id="cd17477">
    <property type="entry name" value="MFS_YcaD_like"/>
    <property type="match status" value="1"/>
</dbReference>
<dbReference type="Pfam" id="PF07690">
    <property type="entry name" value="MFS_1"/>
    <property type="match status" value="1"/>
</dbReference>
<keyword evidence="3 5" id="KW-0472">Membrane</keyword>
<sequence>MSKTALSLSSLIASIILLIGGNAFLMTLLGLRLSIEEFSASVIGWILVFYSVGFVGGTLYAGRIIERVGHIRAFAVFAAVLAASILLYPMAVKAGLWGVLRALGGFVMAGLMIVMESWFSSRADNNNRATLFAIYQIVFFLSTAGGQVLIRVADPAGFIPFSLAAMLVALALVPLSLTRRESPTIIQGERMSLAKLYRITPVGTLGALVAGLLISAFYAMGPVYANQIGLDVNQLSNFMASAIVAAMIMAWPVGRFCDHFDRYRVMQVATLVAAGCSVAAALVGSFNMLVLILFVGLYMGISATIYPIAVAISNDRMDSHQITAASTALLLSYGIGSCIGPVVSSFVMDLMGPAGLFVSNAVILGLLLFFITVGPGRHKRVPVEEQEHYYTTSPEMALGMADLDPRNPDFEAHTNHESADEGEPPPEDPHHVEANAESETSGDDTDDSKKQ</sequence>
<dbReference type="GO" id="GO:0005886">
    <property type="term" value="C:plasma membrane"/>
    <property type="evidence" value="ECO:0007669"/>
    <property type="project" value="TreeGrafter"/>
</dbReference>
<feature type="region of interest" description="Disordered" evidence="4">
    <location>
        <begin position="400"/>
        <end position="451"/>
    </location>
</feature>
<evidence type="ECO:0000256" key="5">
    <source>
        <dbReference type="SAM" id="Phobius"/>
    </source>
</evidence>
<dbReference type="Proteomes" id="UP000013165">
    <property type="component" value="Unassembled WGS sequence"/>
</dbReference>
<feature type="domain" description="Major facilitator superfamily (MFS) profile" evidence="6">
    <location>
        <begin position="1"/>
        <end position="377"/>
    </location>
</feature>
<feature type="transmembrane region" description="Helical" evidence="5">
    <location>
        <begin position="73"/>
        <end position="92"/>
    </location>
</feature>
<feature type="transmembrane region" description="Helical" evidence="5">
    <location>
        <begin position="131"/>
        <end position="150"/>
    </location>
</feature>
<dbReference type="InterPro" id="IPR020846">
    <property type="entry name" value="MFS_dom"/>
</dbReference>
<dbReference type="OrthoDB" id="9810614at2"/>
<feature type="transmembrane region" description="Helical" evidence="5">
    <location>
        <begin position="265"/>
        <end position="283"/>
    </location>
</feature>
<dbReference type="InterPro" id="IPR036259">
    <property type="entry name" value="MFS_trans_sf"/>
</dbReference>
<feature type="transmembrane region" description="Helical" evidence="5">
    <location>
        <begin position="156"/>
        <end position="175"/>
    </location>
</feature>
<keyword evidence="1 5" id="KW-0812">Transmembrane</keyword>
<evidence type="ECO:0000256" key="2">
    <source>
        <dbReference type="ARBA" id="ARBA00022989"/>
    </source>
</evidence>
<feature type="transmembrane region" description="Helical" evidence="5">
    <location>
        <begin position="324"/>
        <end position="348"/>
    </location>
</feature>
<dbReference type="Gene3D" id="1.20.1250.20">
    <property type="entry name" value="MFS general substrate transporter like domains"/>
    <property type="match status" value="2"/>
</dbReference>
<dbReference type="InterPro" id="IPR011701">
    <property type="entry name" value="MFS"/>
</dbReference>
<evidence type="ECO:0000259" key="6">
    <source>
        <dbReference type="PROSITE" id="PS50850"/>
    </source>
</evidence>